<dbReference type="AlphaFoldDB" id="A0AAV7WID2"/>
<comment type="caution">
    <text evidence="1">The sequence shown here is derived from an EMBL/GenBank/DDBJ whole genome shotgun (WGS) entry which is preliminary data.</text>
</comment>
<keyword evidence="2" id="KW-1185">Reference proteome</keyword>
<accession>A0AAV7WID2</accession>
<organism evidence="1 2">
    <name type="scientific">Pleurodeles waltl</name>
    <name type="common">Iberian ribbed newt</name>
    <dbReference type="NCBI Taxonomy" id="8319"/>
    <lineage>
        <taxon>Eukaryota</taxon>
        <taxon>Metazoa</taxon>
        <taxon>Chordata</taxon>
        <taxon>Craniata</taxon>
        <taxon>Vertebrata</taxon>
        <taxon>Euteleostomi</taxon>
        <taxon>Amphibia</taxon>
        <taxon>Batrachia</taxon>
        <taxon>Caudata</taxon>
        <taxon>Salamandroidea</taxon>
        <taxon>Salamandridae</taxon>
        <taxon>Pleurodelinae</taxon>
        <taxon>Pleurodeles</taxon>
    </lineage>
</organism>
<reference evidence="1" key="1">
    <citation type="journal article" date="2022" name="bioRxiv">
        <title>Sequencing and chromosome-scale assembly of the giantPleurodeles waltlgenome.</title>
        <authorList>
            <person name="Brown T."/>
            <person name="Elewa A."/>
            <person name="Iarovenko S."/>
            <person name="Subramanian E."/>
            <person name="Araus A.J."/>
            <person name="Petzold A."/>
            <person name="Susuki M."/>
            <person name="Suzuki K.-i.T."/>
            <person name="Hayashi T."/>
            <person name="Toyoda A."/>
            <person name="Oliveira C."/>
            <person name="Osipova E."/>
            <person name="Leigh N.D."/>
            <person name="Simon A."/>
            <person name="Yun M.H."/>
        </authorList>
    </citation>
    <scope>NUCLEOTIDE SEQUENCE</scope>
    <source>
        <strain evidence="1">20211129_DDA</strain>
        <tissue evidence="1">Liver</tissue>
    </source>
</reference>
<protein>
    <submittedName>
        <fullName evidence="1">Uncharacterized protein</fullName>
    </submittedName>
</protein>
<evidence type="ECO:0000313" key="1">
    <source>
        <dbReference type="EMBL" id="KAJ1213785.1"/>
    </source>
</evidence>
<evidence type="ECO:0000313" key="2">
    <source>
        <dbReference type="Proteomes" id="UP001066276"/>
    </source>
</evidence>
<gene>
    <name evidence="1" type="ORF">NDU88_001416</name>
</gene>
<dbReference type="Proteomes" id="UP001066276">
    <property type="component" value="Chromosome 1_1"/>
</dbReference>
<sequence>MAQFRWYNAGAAVFCSRCQWIVRDKKAWRRTDAADAAREGAAEEQQEQTCLLGIWFRSICTSRRLQAVCDKLTTPSPGITSHRKTRPPASQHLGILAPLAPPTFFPRHLCRPCCRGKGLREEGGLGSLSMAECGLSTVAEKERARKSIDAKWIPLAGLTYQTGELCYNRGGCAPSPYFFYQLTGLQVH</sequence>
<dbReference type="EMBL" id="JANPWB010000001">
    <property type="protein sequence ID" value="KAJ1213785.1"/>
    <property type="molecule type" value="Genomic_DNA"/>
</dbReference>
<proteinExistence type="predicted"/>
<name>A0AAV7WID2_PLEWA</name>